<dbReference type="PANTHER" id="PTHR34406">
    <property type="entry name" value="PROTEIN YCEI"/>
    <property type="match status" value="1"/>
</dbReference>
<dbReference type="Pfam" id="PF04264">
    <property type="entry name" value="YceI"/>
    <property type="match status" value="1"/>
</dbReference>
<organism evidence="2 3">
    <name type="scientific">Kiloniella spongiae</name>
    <dbReference type="NCBI Taxonomy" id="1489064"/>
    <lineage>
        <taxon>Bacteria</taxon>
        <taxon>Pseudomonadati</taxon>
        <taxon>Pseudomonadota</taxon>
        <taxon>Alphaproteobacteria</taxon>
        <taxon>Rhodospirillales</taxon>
        <taxon>Kiloniellaceae</taxon>
        <taxon>Kiloniella</taxon>
    </lineage>
</organism>
<gene>
    <name evidence="2" type="ORF">WH96_20385</name>
</gene>
<sequence>MSSFITDALSAPSWQLDRNVSQLGFVAVQSGRDVEGLFEEYQASINFHPDDLATSYIRVFVEIDSLSTQSIDRDRVIKSAAFLDSGLYPKAIFETSKIIKSGDDYQAIGMLNLHGVTKKITLPFKAQIISNKLLASGVVSVSRLDFNIGSGQWLKTNVVGDEVRIIFSIKGTREQ</sequence>
<dbReference type="SMART" id="SM00867">
    <property type="entry name" value="YceI"/>
    <property type="match status" value="1"/>
</dbReference>
<name>A0A0H2M9W2_9PROT</name>
<dbReference type="RefSeq" id="WP_047766111.1">
    <property type="nucleotide sequence ID" value="NZ_LAQL01000026.1"/>
</dbReference>
<accession>A0A0H2M9W2</accession>
<dbReference type="InterPro" id="IPR036761">
    <property type="entry name" value="TTHA0802/YceI-like_sf"/>
</dbReference>
<reference evidence="2 3" key="1">
    <citation type="submission" date="2015-03" db="EMBL/GenBank/DDBJ databases">
        <title>Genome Sequence of Kiloniella spongiae MEBiC09566, isolated from a marine sponge.</title>
        <authorList>
            <person name="Shao Z."/>
            <person name="Wang L."/>
            <person name="Li X."/>
        </authorList>
    </citation>
    <scope>NUCLEOTIDE SEQUENCE [LARGE SCALE GENOMIC DNA]</scope>
    <source>
        <strain evidence="2 3">MEBiC09566</strain>
    </source>
</reference>
<feature type="domain" description="Lipid/polyisoprenoid-binding YceI-like" evidence="1">
    <location>
        <begin position="13"/>
        <end position="172"/>
    </location>
</feature>
<proteinExistence type="predicted"/>
<comment type="caution">
    <text evidence="2">The sequence shown here is derived from an EMBL/GenBank/DDBJ whole genome shotgun (WGS) entry which is preliminary data.</text>
</comment>
<dbReference type="PANTHER" id="PTHR34406:SF1">
    <property type="entry name" value="PROTEIN YCEI"/>
    <property type="match status" value="1"/>
</dbReference>
<dbReference type="InterPro" id="IPR007372">
    <property type="entry name" value="Lipid/polyisoprenoid-bd_YceI"/>
</dbReference>
<evidence type="ECO:0000259" key="1">
    <source>
        <dbReference type="SMART" id="SM00867"/>
    </source>
</evidence>
<dbReference type="Gene3D" id="2.40.128.110">
    <property type="entry name" value="Lipid/polyisoprenoid-binding, YceI-like"/>
    <property type="match status" value="1"/>
</dbReference>
<dbReference type="Proteomes" id="UP000035444">
    <property type="component" value="Unassembled WGS sequence"/>
</dbReference>
<dbReference type="EMBL" id="LAQL01000026">
    <property type="protein sequence ID" value="KLN58926.1"/>
    <property type="molecule type" value="Genomic_DNA"/>
</dbReference>
<evidence type="ECO:0000313" key="3">
    <source>
        <dbReference type="Proteomes" id="UP000035444"/>
    </source>
</evidence>
<dbReference type="AlphaFoldDB" id="A0A0H2M9W2"/>
<evidence type="ECO:0000313" key="2">
    <source>
        <dbReference type="EMBL" id="KLN58926.1"/>
    </source>
</evidence>
<keyword evidence="3" id="KW-1185">Reference proteome</keyword>
<protein>
    <recommendedName>
        <fullName evidence="1">Lipid/polyisoprenoid-binding YceI-like domain-containing protein</fullName>
    </recommendedName>
</protein>
<dbReference type="SUPFAM" id="SSF101874">
    <property type="entry name" value="YceI-like"/>
    <property type="match status" value="1"/>
</dbReference>
<dbReference type="STRING" id="1489064.WH96_20385"/>